<dbReference type="STRING" id="2282107.A0A286U7J0"/>
<feature type="compositionally biased region" description="Polar residues" evidence="2">
    <location>
        <begin position="28"/>
        <end position="38"/>
    </location>
</feature>
<dbReference type="InterPro" id="IPR011990">
    <property type="entry name" value="TPR-like_helical_dom_sf"/>
</dbReference>
<evidence type="ECO:0000313" key="3">
    <source>
        <dbReference type="EMBL" id="PAV15535.1"/>
    </source>
</evidence>
<dbReference type="AlphaFoldDB" id="A0A286U7J0"/>
<evidence type="ECO:0000256" key="1">
    <source>
        <dbReference type="ARBA" id="ARBA00022737"/>
    </source>
</evidence>
<feature type="region of interest" description="Disordered" evidence="2">
    <location>
        <begin position="609"/>
        <end position="651"/>
    </location>
</feature>
<dbReference type="SUPFAM" id="SSF81901">
    <property type="entry name" value="HCP-like"/>
    <property type="match status" value="2"/>
</dbReference>
<dbReference type="InterPro" id="IPR051726">
    <property type="entry name" value="Chitin_Synth_Reg"/>
</dbReference>
<keyword evidence="1" id="KW-0677">Repeat</keyword>
<feature type="compositionally biased region" description="Low complexity" evidence="2">
    <location>
        <begin position="45"/>
        <end position="60"/>
    </location>
</feature>
<feature type="compositionally biased region" description="Polar residues" evidence="2">
    <location>
        <begin position="557"/>
        <end position="578"/>
    </location>
</feature>
<comment type="caution">
    <text evidence="3">The sequence shown here is derived from an EMBL/GenBank/DDBJ whole genome shotgun (WGS) entry which is preliminary data.</text>
</comment>
<dbReference type="Pfam" id="PF08238">
    <property type="entry name" value="Sel1"/>
    <property type="match status" value="4"/>
</dbReference>
<feature type="compositionally biased region" description="Polar residues" evidence="2">
    <location>
        <begin position="61"/>
        <end position="101"/>
    </location>
</feature>
<evidence type="ECO:0000313" key="4">
    <source>
        <dbReference type="Proteomes" id="UP000217199"/>
    </source>
</evidence>
<dbReference type="InParanoid" id="A0A286U7J0"/>
<dbReference type="PANTHER" id="PTHR46430:SF2">
    <property type="entry name" value="CHITIN SYNTHASE REGULATORY FACTOR 4"/>
    <property type="match status" value="1"/>
</dbReference>
<accession>A0A286U7J0</accession>
<name>A0A286U7J0_9AGAM</name>
<keyword evidence="4" id="KW-1185">Reference proteome</keyword>
<feature type="region of interest" description="Disordered" evidence="2">
    <location>
        <begin position="506"/>
        <end position="578"/>
    </location>
</feature>
<proteinExistence type="predicted"/>
<dbReference type="Proteomes" id="UP000217199">
    <property type="component" value="Unassembled WGS sequence"/>
</dbReference>
<dbReference type="Gene3D" id="1.25.40.10">
    <property type="entry name" value="Tetratricopeptide repeat domain"/>
    <property type="match status" value="2"/>
</dbReference>
<dbReference type="PANTHER" id="PTHR46430">
    <property type="entry name" value="PROTEIN SKT5-RELATED"/>
    <property type="match status" value="1"/>
</dbReference>
<dbReference type="OrthoDB" id="272077at2759"/>
<feature type="region of interest" description="Disordered" evidence="2">
    <location>
        <begin position="1"/>
        <end position="102"/>
    </location>
</feature>
<protein>
    <submittedName>
        <fullName evidence="3">HCP</fullName>
    </submittedName>
</protein>
<dbReference type="EMBL" id="NBII01000010">
    <property type="protein sequence ID" value="PAV15535.1"/>
    <property type="molecule type" value="Genomic_DNA"/>
</dbReference>
<dbReference type="SMART" id="SM00671">
    <property type="entry name" value="SEL1"/>
    <property type="match status" value="5"/>
</dbReference>
<reference evidence="3 4" key="1">
    <citation type="journal article" date="2017" name="Mol. Ecol.">
        <title>Comparative and population genomic landscape of Phellinus noxius: A hypervariable fungus causing root rot in trees.</title>
        <authorList>
            <person name="Chung C.L."/>
            <person name="Lee T.J."/>
            <person name="Akiba M."/>
            <person name="Lee H.H."/>
            <person name="Kuo T.H."/>
            <person name="Liu D."/>
            <person name="Ke H.M."/>
            <person name="Yokoi T."/>
            <person name="Roa M.B."/>
            <person name="Lu M.J."/>
            <person name="Chang Y.Y."/>
            <person name="Ann P.J."/>
            <person name="Tsai J.N."/>
            <person name="Chen C.Y."/>
            <person name="Tzean S.S."/>
            <person name="Ota Y."/>
            <person name="Hattori T."/>
            <person name="Sahashi N."/>
            <person name="Liou R.F."/>
            <person name="Kikuchi T."/>
            <person name="Tsai I.J."/>
        </authorList>
    </citation>
    <scope>NUCLEOTIDE SEQUENCE [LARGE SCALE GENOMIC DNA]</scope>
    <source>
        <strain evidence="3 4">FFPRI411160</strain>
    </source>
</reference>
<gene>
    <name evidence="3" type="ORF">PNOK_0929900</name>
</gene>
<organism evidence="3 4">
    <name type="scientific">Pyrrhoderma noxium</name>
    <dbReference type="NCBI Taxonomy" id="2282107"/>
    <lineage>
        <taxon>Eukaryota</taxon>
        <taxon>Fungi</taxon>
        <taxon>Dikarya</taxon>
        <taxon>Basidiomycota</taxon>
        <taxon>Agaricomycotina</taxon>
        <taxon>Agaricomycetes</taxon>
        <taxon>Hymenochaetales</taxon>
        <taxon>Hymenochaetaceae</taxon>
        <taxon>Pyrrhoderma</taxon>
    </lineage>
</organism>
<dbReference type="InterPro" id="IPR006597">
    <property type="entry name" value="Sel1-like"/>
</dbReference>
<sequence length="749" mass="82146">MSTTASNNFAPLPPGAGYPYSPTAPASGANQKRQSSGSIGRAGMTSTRSSSPSNGQSQGNTRHSSSFESPMIQSMSGLTISPNPRQNIPQLNMSPPQSAMESPSLVFPLPSVFDLKDVEPHLSELSIDAQVTWIRDVLSLVTRVTSPSPASSGTDLQTGPVHIEDTELQQLADSAITHLLNIVPTAPSAGTKMPKANAEALYIRATLTASGAFPSQIPQNSRVAFRTFEAAARAGHYTAWFRLGRDYEAFGDSSHARDCFERGARSDDVSCLYRLGMARLMGQLDLPADPERAIPLLNRAANLATLTVPQPAYVYALLLLDDFAHVGTTLPSYLFTPHLPPGVSTLEEAQKHLERAAYLHFSPAQYKLGHSYEFARPPCAFDPLLSVQYYTLASGAGEPEADMALSKWFLCGAEGAFAKDEPLAYTFAERAARAGLASAEFAMGYYCEVGIGTPVDMQRSMRWYEKARKHGNNDASERLSALSQPLCRALSRQDHDNLAEQTLVRRRTQAKQRSEAAGSIRRTGPREDALQVVELVRSASKMQPKNRKRSPKERRSSAQQLVPAQQTALNETSPLGTTEKFQSPLLEDMRRASSPSFTSTSLIIDSAKPRYSLIDPGPSRTGSPLRPKDGDVTGKQTSLSEAIPPPQSNQSKARYNTFADMGIQGQKLEEKECIIIILAYSTMQLSLIVEIVCQRHTQSQGYTYVYIYIMNKPILFFCYHYVLGGRIPFVYSDIINSVRTSGRHFVYYF</sequence>
<evidence type="ECO:0000256" key="2">
    <source>
        <dbReference type="SAM" id="MobiDB-lite"/>
    </source>
</evidence>